<protein>
    <submittedName>
        <fullName evidence="6">TetR family transcriptional regulator</fullName>
    </submittedName>
</protein>
<name>A0A366E1Y0_9NOCA</name>
<dbReference type="InterPro" id="IPR009057">
    <property type="entry name" value="Homeodomain-like_sf"/>
</dbReference>
<dbReference type="STRING" id="1210090.GCA_001613185_01101"/>
<evidence type="ECO:0000256" key="3">
    <source>
        <dbReference type="ARBA" id="ARBA00023163"/>
    </source>
</evidence>
<feature type="domain" description="HTH tetR-type" evidence="5">
    <location>
        <begin position="18"/>
        <end position="78"/>
    </location>
</feature>
<proteinExistence type="predicted"/>
<keyword evidence="2 4" id="KW-0238">DNA-binding</keyword>
<dbReference type="InterPro" id="IPR036271">
    <property type="entry name" value="Tet_transcr_reg_TetR-rel_C_sf"/>
</dbReference>
<dbReference type="InterPro" id="IPR050109">
    <property type="entry name" value="HTH-type_TetR-like_transc_reg"/>
</dbReference>
<keyword evidence="7" id="KW-1185">Reference proteome</keyword>
<evidence type="ECO:0000313" key="6">
    <source>
        <dbReference type="EMBL" id="RBO96371.1"/>
    </source>
</evidence>
<dbReference type="PANTHER" id="PTHR30055:SF234">
    <property type="entry name" value="HTH-TYPE TRANSCRIPTIONAL REGULATOR BETI"/>
    <property type="match status" value="1"/>
</dbReference>
<evidence type="ECO:0000256" key="1">
    <source>
        <dbReference type="ARBA" id="ARBA00023015"/>
    </source>
</evidence>
<dbReference type="OrthoDB" id="9806334at2"/>
<evidence type="ECO:0000259" key="5">
    <source>
        <dbReference type="PROSITE" id="PS50977"/>
    </source>
</evidence>
<dbReference type="SUPFAM" id="SSF48498">
    <property type="entry name" value="Tetracyclin repressor-like, C-terminal domain"/>
    <property type="match status" value="1"/>
</dbReference>
<reference evidence="6 7" key="1">
    <citation type="submission" date="2018-06" db="EMBL/GenBank/DDBJ databases">
        <title>Genomic Encyclopedia of Type Strains, Phase IV (KMG-IV): sequencing the most valuable type-strain genomes for metagenomic binning, comparative biology and taxonomic classification.</title>
        <authorList>
            <person name="Goeker M."/>
        </authorList>
    </citation>
    <scope>NUCLEOTIDE SEQUENCE [LARGE SCALE GENOMIC DNA]</scope>
    <source>
        <strain evidence="6 7">DSM 44599</strain>
    </source>
</reference>
<dbReference type="Proteomes" id="UP000252586">
    <property type="component" value="Unassembled WGS sequence"/>
</dbReference>
<dbReference type="SUPFAM" id="SSF46689">
    <property type="entry name" value="Homeodomain-like"/>
    <property type="match status" value="1"/>
</dbReference>
<dbReference type="AlphaFoldDB" id="A0A366E1Y0"/>
<dbReference type="InterPro" id="IPR001647">
    <property type="entry name" value="HTH_TetR"/>
</dbReference>
<dbReference type="InterPro" id="IPR041490">
    <property type="entry name" value="KstR2_TetR_C"/>
</dbReference>
<comment type="caution">
    <text evidence="6">The sequence shown here is derived from an EMBL/GenBank/DDBJ whole genome shotgun (WGS) entry which is preliminary data.</text>
</comment>
<evidence type="ECO:0000256" key="2">
    <source>
        <dbReference type="ARBA" id="ARBA00023125"/>
    </source>
</evidence>
<dbReference type="PRINTS" id="PR00455">
    <property type="entry name" value="HTHTETR"/>
</dbReference>
<feature type="DNA-binding region" description="H-T-H motif" evidence="4">
    <location>
        <begin position="41"/>
        <end position="60"/>
    </location>
</feature>
<dbReference type="Pfam" id="PF00440">
    <property type="entry name" value="TetR_N"/>
    <property type="match status" value="1"/>
</dbReference>
<evidence type="ECO:0000256" key="4">
    <source>
        <dbReference type="PROSITE-ProRule" id="PRU00335"/>
    </source>
</evidence>
<gene>
    <name evidence="6" type="ORF">DFR74_101386</name>
</gene>
<dbReference type="PANTHER" id="PTHR30055">
    <property type="entry name" value="HTH-TYPE TRANSCRIPTIONAL REGULATOR RUTR"/>
    <property type="match status" value="1"/>
</dbReference>
<evidence type="ECO:0000313" key="7">
    <source>
        <dbReference type="Proteomes" id="UP000252586"/>
    </source>
</evidence>
<keyword evidence="3" id="KW-0804">Transcription</keyword>
<dbReference type="GO" id="GO:0000976">
    <property type="term" value="F:transcription cis-regulatory region binding"/>
    <property type="evidence" value="ECO:0007669"/>
    <property type="project" value="TreeGrafter"/>
</dbReference>
<organism evidence="6 7">
    <name type="scientific">Nocardia puris</name>
    <dbReference type="NCBI Taxonomy" id="208602"/>
    <lineage>
        <taxon>Bacteria</taxon>
        <taxon>Bacillati</taxon>
        <taxon>Actinomycetota</taxon>
        <taxon>Actinomycetes</taxon>
        <taxon>Mycobacteriales</taxon>
        <taxon>Nocardiaceae</taxon>
        <taxon>Nocardia</taxon>
    </lineage>
</organism>
<dbReference type="EMBL" id="QNRE01000001">
    <property type="protein sequence ID" value="RBO96371.1"/>
    <property type="molecule type" value="Genomic_DNA"/>
</dbReference>
<dbReference type="RefSeq" id="WP_067504261.1">
    <property type="nucleotide sequence ID" value="NZ_CP107943.1"/>
</dbReference>
<dbReference type="Gene3D" id="1.10.10.60">
    <property type="entry name" value="Homeodomain-like"/>
    <property type="match status" value="1"/>
</dbReference>
<sequence>MNSTPVRPPRLTREESQRETRRRLVASAIELFARQGVAATSLHAVAEHAGFSRGAVHGNYAGKDDLAAAVAETVVSELAPTLSRILAERAPSGERLATYIRTYLEYCARNPDAAGALLAVVEYFGRRDRGYYRDRATDSLDELVTLFEEGGQSGEMRVFDTRTMAFAVRTVLDSAAMRLSAGQVDAERLTTEIVALFAAATRRDGASA</sequence>
<keyword evidence="1" id="KW-0805">Transcription regulation</keyword>
<dbReference type="PROSITE" id="PS50977">
    <property type="entry name" value="HTH_TETR_2"/>
    <property type="match status" value="1"/>
</dbReference>
<accession>A0A366E1Y0</accession>
<dbReference type="GO" id="GO:0003700">
    <property type="term" value="F:DNA-binding transcription factor activity"/>
    <property type="evidence" value="ECO:0007669"/>
    <property type="project" value="TreeGrafter"/>
</dbReference>
<dbReference type="Gene3D" id="1.10.357.10">
    <property type="entry name" value="Tetracycline Repressor, domain 2"/>
    <property type="match status" value="1"/>
</dbReference>
<dbReference type="Pfam" id="PF17932">
    <property type="entry name" value="TetR_C_24"/>
    <property type="match status" value="1"/>
</dbReference>